<dbReference type="Gene3D" id="3.40.50.2300">
    <property type="match status" value="1"/>
</dbReference>
<dbReference type="PROSITE" id="PS00622">
    <property type="entry name" value="HTH_LUXR_1"/>
    <property type="match status" value="1"/>
</dbReference>
<evidence type="ECO:0000259" key="7">
    <source>
        <dbReference type="PROSITE" id="PS50110"/>
    </source>
</evidence>
<dbReference type="CDD" id="cd17535">
    <property type="entry name" value="REC_NarL-like"/>
    <property type="match status" value="1"/>
</dbReference>
<dbReference type="SMART" id="SM00448">
    <property type="entry name" value="REC"/>
    <property type="match status" value="1"/>
</dbReference>
<gene>
    <name evidence="8" type="ORF">F4Y42_16765</name>
</gene>
<dbReference type="SMART" id="SM00421">
    <property type="entry name" value="HTH_LUXR"/>
    <property type="match status" value="1"/>
</dbReference>
<evidence type="ECO:0000256" key="3">
    <source>
        <dbReference type="ARBA" id="ARBA00023125"/>
    </source>
</evidence>
<dbReference type="PROSITE" id="PS50043">
    <property type="entry name" value="HTH_LUXR_2"/>
    <property type="match status" value="1"/>
</dbReference>
<feature type="modified residue" description="4-aspartylphosphate" evidence="5">
    <location>
        <position position="57"/>
    </location>
</feature>
<dbReference type="GO" id="GO:0006355">
    <property type="term" value="P:regulation of DNA-templated transcription"/>
    <property type="evidence" value="ECO:0007669"/>
    <property type="project" value="InterPro"/>
</dbReference>
<dbReference type="PANTHER" id="PTHR43214">
    <property type="entry name" value="TWO-COMPONENT RESPONSE REGULATOR"/>
    <property type="match status" value="1"/>
</dbReference>
<dbReference type="InterPro" id="IPR016032">
    <property type="entry name" value="Sig_transdc_resp-reg_C-effctor"/>
</dbReference>
<dbReference type="PANTHER" id="PTHR43214:SF24">
    <property type="entry name" value="TRANSCRIPTIONAL REGULATORY PROTEIN NARL-RELATED"/>
    <property type="match status" value="1"/>
</dbReference>
<evidence type="ECO:0000256" key="5">
    <source>
        <dbReference type="PROSITE-ProRule" id="PRU00169"/>
    </source>
</evidence>
<feature type="domain" description="HTH luxR-type" evidence="6">
    <location>
        <begin position="153"/>
        <end position="218"/>
    </location>
</feature>
<dbReference type="EMBL" id="VXRG01000135">
    <property type="protein sequence ID" value="MXY95095.1"/>
    <property type="molecule type" value="Genomic_DNA"/>
</dbReference>
<keyword evidence="3" id="KW-0238">DNA-binding</keyword>
<reference evidence="8" key="1">
    <citation type="submission" date="2019-09" db="EMBL/GenBank/DDBJ databases">
        <title>Characterisation of the sponge microbiome using genome-centric metagenomics.</title>
        <authorList>
            <person name="Engelberts J.P."/>
            <person name="Robbins S.J."/>
            <person name="De Goeij J.M."/>
            <person name="Aranda M."/>
            <person name="Bell S.C."/>
            <person name="Webster N.S."/>
        </authorList>
    </citation>
    <scope>NUCLEOTIDE SEQUENCE</scope>
    <source>
        <strain evidence="8">SB0664_bin_27</strain>
    </source>
</reference>
<protein>
    <submittedName>
        <fullName evidence="8">Response regulator transcription factor</fullName>
    </submittedName>
</protein>
<dbReference type="PROSITE" id="PS50110">
    <property type="entry name" value="RESPONSE_REGULATORY"/>
    <property type="match status" value="1"/>
</dbReference>
<dbReference type="GO" id="GO:0003677">
    <property type="term" value="F:DNA binding"/>
    <property type="evidence" value="ECO:0007669"/>
    <property type="project" value="UniProtKB-KW"/>
</dbReference>
<dbReference type="CDD" id="cd06170">
    <property type="entry name" value="LuxR_C_like"/>
    <property type="match status" value="1"/>
</dbReference>
<dbReference type="InterPro" id="IPR039420">
    <property type="entry name" value="WalR-like"/>
</dbReference>
<dbReference type="InterPro" id="IPR000792">
    <property type="entry name" value="Tscrpt_reg_LuxR_C"/>
</dbReference>
<feature type="domain" description="Response regulatory" evidence="7">
    <location>
        <begin position="6"/>
        <end position="122"/>
    </location>
</feature>
<dbReference type="SUPFAM" id="SSF46894">
    <property type="entry name" value="C-terminal effector domain of the bipartite response regulators"/>
    <property type="match status" value="1"/>
</dbReference>
<accession>A0A6B0YY23</accession>
<dbReference type="GO" id="GO:0000160">
    <property type="term" value="P:phosphorelay signal transduction system"/>
    <property type="evidence" value="ECO:0007669"/>
    <property type="project" value="InterPro"/>
</dbReference>
<proteinExistence type="predicted"/>
<evidence type="ECO:0000313" key="8">
    <source>
        <dbReference type="EMBL" id="MXY95095.1"/>
    </source>
</evidence>
<evidence type="ECO:0000256" key="4">
    <source>
        <dbReference type="ARBA" id="ARBA00023163"/>
    </source>
</evidence>
<comment type="caution">
    <text evidence="8">The sequence shown here is derived from an EMBL/GenBank/DDBJ whole genome shotgun (WGS) entry which is preliminary data.</text>
</comment>
<dbReference type="Pfam" id="PF00196">
    <property type="entry name" value="GerE"/>
    <property type="match status" value="1"/>
</dbReference>
<evidence type="ECO:0000259" key="6">
    <source>
        <dbReference type="PROSITE" id="PS50043"/>
    </source>
</evidence>
<dbReference type="InterPro" id="IPR001789">
    <property type="entry name" value="Sig_transdc_resp-reg_receiver"/>
</dbReference>
<evidence type="ECO:0000256" key="1">
    <source>
        <dbReference type="ARBA" id="ARBA00022553"/>
    </source>
</evidence>
<keyword evidence="1 5" id="KW-0597">Phosphoprotein</keyword>
<dbReference type="PRINTS" id="PR00038">
    <property type="entry name" value="HTHLUXR"/>
</dbReference>
<dbReference type="Pfam" id="PF00072">
    <property type="entry name" value="Response_reg"/>
    <property type="match status" value="1"/>
</dbReference>
<organism evidence="8">
    <name type="scientific">Caldilineaceae bacterium SB0664_bin_27</name>
    <dbReference type="NCBI Taxonomy" id="2605260"/>
    <lineage>
        <taxon>Bacteria</taxon>
        <taxon>Bacillati</taxon>
        <taxon>Chloroflexota</taxon>
        <taxon>Caldilineae</taxon>
        <taxon>Caldilineales</taxon>
        <taxon>Caldilineaceae</taxon>
    </lineage>
</organism>
<dbReference type="InterPro" id="IPR011006">
    <property type="entry name" value="CheY-like_superfamily"/>
</dbReference>
<dbReference type="InterPro" id="IPR058245">
    <property type="entry name" value="NreC/VraR/RcsB-like_REC"/>
</dbReference>
<evidence type="ECO:0000256" key="2">
    <source>
        <dbReference type="ARBA" id="ARBA00023015"/>
    </source>
</evidence>
<dbReference type="SUPFAM" id="SSF52172">
    <property type="entry name" value="CheY-like"/>
    <property type="match status" value="1"/>
</dbReference>
<name>A0A6B0YY23_9CHLR</name>
<keyword evidence="4" id="KW-0804">Transcription</keyword>
<keyword evidence="2" id="KW-0805">Transcription regulation</keyword>
<dbReference type="AlphaFoldDB" id="A0A6B0YY23"/>
<sequence length="220" mass="24331">MTQEISVMLVDDQQLFREGMALLIESIDDMTLIGEAANGQEAIDLYAVLQPDVVLMDVQMPGINGVEAIRRICAQDRSAKIIILSTFGEDEYIFEGLRAGARGYVLKATESRALSDAVRAVNRGGVWMDVTSASKLVDEFIRLPSPSLHQGASGLMSEPINERELEILRLMARGLRNRDIARQLHLAEGTVKNYISSILRKLNVQDRTHAVARAKELGLI</sequence>